<organism evidence="5 6">
    <name type="scientific">Yinghuangia soli</name>
    <dbReference type="NCBI Taxonomy" id="2908204"/>
    <lineage>
        <taxon>Bacteria</taxon>
        <taxon>Bacillati</taxon>
        <taxon>Actinomycetota</taxon>
        <taxon>Actinomycetes</taxon>
        <taxon>Kitasatosporales</taxon>
        <taxon>Streptomycetaceae</taxon>
        <taxon>Yinghuangia</taxon>
    </lineage>
</organism>
<feature type="region of interest" description="Disordered" evidence="2">
    <location>
        <begin position="39"/>
        <end position="70"/>
    </location>
</feature>
<dbReference type="GO" id="GO:0004386">
    <property type="term" value="F:helicase activity"/>
    <property type="evidence" value="ECO:0007669"/>
    <property type="project" value="UniProtKB-KW"/>
</dbReference>
<keyword evidence="5" id="KW-0547">Nucleotide-binding</keyword>
<dbReference type="InterPro" id="IPR027417">
    <property type="entry name" value="P-loop_NTPase"/>
</dbReference>
<dbReference type="EMBL" id="JAKFHA010000029">
    <property type="protein sequence ID" value="MCF2532004.1"/>
    <property type="molecule type" value="Genomic_DNA"/>
</dbReference>
<evidence type="ECO:0000259" key="4">
    <source>
        <dbReference type="PROSITE" id="PS51194"/>
    </source>
</evidence>
<dbReference type="GO" id="GO:0005524">
    <property type="term" value="F:ATP binding"/>
    <property type="evidence" value="ECO:0007669"/>
    <property type="project" value="InterPro"/>
</dbReference>
<dbReference type="Gene3D" id="3.40.50.300">
    <property type="entry name" value="P-loop containing nucleotide triphosphate hydrolases"/>
    <property type="match status" value="1"/>
</dbReference>
<dbReference type="InterPro" id="IPR001650">
    <property type="entry name" value="Helicase_C-like"/>
</dbReference>
<gene>
    <name evidence="5" type="ORF">LZ495_32975</name>
</gene>
<dbReference type="Pfam" id="PF12419">
    <property type="entry name" value="DUF3670"/>
    <property type="match status" value="1"/>
</dbReference>
<comment type="caution">
    <text evidence="5">The sequence shown here is derived from an EMBL/GenBank/DDBJ whole genome shotgun (WGS) entry which is preliminary data.</text>
</comment>
<keyword evidence="5" id="KW-0067">ATP-binding</keyword>
<keyword evidence="6" id="KW-1185">Reference proteome</keyword>
<dbReference type="InterPro" id="IPR038718">
    <property type="entry name" value="SNF2-like_sf"/>
</dbReference>
<dbReference type="InterPro" id="IPR000330">
    <property type="entry name" value="SNF2_N"/>
</dbReference>
<dbReference type="InterPro" id="IPR022138">
    <property type="entry name" value="DUF3670"/>
</dbReference>
<keyword evidence="1" id="KW-0378">Hydrolase</keyword>
<dbReference type="InterPro" id="IPR014001">
    <property type="entry name" value="Helicase_ATP-bd"/>
</dbReference>
<dbReference type="Proteomes" id="UP001165378">
    <property type="component" value="Unassembled WGS sequence"/>
</dbReference>
<dbReference type="SUPFAM" id="SSF52540">
    <property type="entry name" value="P-loop containing nucleoside triphosphate hydrolases"/>
    <property type="match status" value="2"/>
</dbReference>
<evidence type="ECO:0000313" key="5">
    <source>
        <dbReference type="EMBL" id="MCF2532004.1"/>
    </source>
</evidence>
<feature type="compositionally biased region" description="Low complexity" evidence="2">
    <location>
        <begin position="672"/>
        <end position="681"/>
    </location>
</feature>
<feature type="domain" description="Helicase C-terminal" evidence="4">
    <location>
        <begin position="938"/>
        <end position="1103"/>
    </location>
</feature>
<evidence type="ECO:0000313" key="6">
    <source>
        <dbReference type="Proteomes" id="UP001165378"/>
    </source>
</evidence>
<keyword evidence="5" id="KW-0347">Helicase</keyword>
<dbReference type="Pfam" id="PF00176">
    <property type="entry name" value="SNF2-rel_dom"/>
    <property type="match status" value="1"/>
</dbReference>
<feature type="domain" description="Helicase ATP-binding" evidence="3">
    <location>
        <begin position="628"/>
        <end position="814"/>
    </location>
</feature>
<protein>
    <submittedName>
        <fullName evidence="5">DEAD/DEAH box helicase</fullName>
    </submittedName>
</protein>
<evidence type="ECO:0000256" key="2">
    <source>
        <dbReference type="SAM" id="MobiDB-lite"/>
    </source>
</evidence>
<dbReference type="SMART" id="SM00487">
    <property type="entry name" value="DEXDc"/>
    <property type="match status" value="1"/>
</dbReference>
<dbReference type="SMART" id="SM00490">
    <property type="entry name" value="HELICc"/>
    <property type="match status" value="1"/>
</dbReference>
<evidence type="ECO:0000259" key="3">
    <source>
        <dbReference type="PROSITE" id="PS51192"/>
    </source>
</evidence>
<dbReference type="RefSeq" id="WP_235056726.1">
    <property type="nucleotide sequence ID" value="NZ_JAKFHA010000029.1"/>
</dbReference>
<feature type="region of interest" description="Disordered" evidence="2">
    <location>
        <begin position="665"/>
        <end position="687"/>
    </location>
</feature>
<dbReference type="GO" id="GO:0016787">
    <property type="term" value="F:hydrolase activity"/>
    <property type="evidence" value="ECO:0007669"/>
    <property type="project" value="UniProtKB-KW"/>
</dbReference>
<dbReference type="PANTHER" id="PTHR10799">
    <property type="entry name" value="SNF2/RAD54 HELICASE FAMILY"/>
    <property type="match status" value="1"/>
</dbReference>
<sequence>MFALHALWRADRTLAVWGEDARPADAPAALPGLPGPPALPRLSLIADAPGPDPSGASGMSGDSPEARPHPFAASGQVLAELLSGVGPGLEWLVGYARPAPLVIDLPTLAGTAPQPSPELPGEPLRGPRPDLALRPWQVPALVFGADEAAQLLGALYDPRHAALRTELAAEGAVDVPYGASLRWLTGVHDLAWRLVGRGRVLPGLADERDGPDGPEVPYARWRPAPAEADWQLIRDLAAACPPVCRAEHRGPDAEAVTATALVGDLLETLADREVRAALEGLPPLLPAGRPPRPPATAAEHWLAALGASDGRLHGVGRDSGSIEELGLLRAALTDWHGSEAVPQRALRTCFRLVEPLGPDPADLYGGTTDANWRVDILLQAPDEPSLLVEAAEVWTAGPVLNVFERKQYQPQDALLADLERASRVWPVLDATLREARPAQVRLDREGALGFLRDAAPVLAAWGFGVLLPTWWQHPPKVGLMLSARTATPGVVSGGSLLDQDAVVSFEWRAALGDTPLTSAELRELAAAKQRLVRFRGQWTEVDQKAIAAAAAFIARDGSGTMTAGEVLRTAIDPGASAAGLPVFGVDADAWLGELLAGAEAVRERPVRLPDTFAAVLRPYQQRGLEWLVFLARLGVGAVLADDMGLGKTVQTLALLAVEHAEHAEHAAHAEEAGGAEAAGEVGEADGGPGPTLVVCPMTLVGNWLREAERFTPTLRVHVHHGADRLAEGVLPGAVAAADLVVTTYETAHRDAEALAGVAWRRIVADEAQHIKNSATRQARAIRSLPAGHRIALTGTPVENRLAELHAVLDFANPGLFGSAEQFKATFAIAIERNGSERALAALRRVTAPFVLRRHKTDPAIAADLPAKQEMTVLCPLTPEQAGLYRAVVADMNHRIAHTAGIERQGLILATLGNLKQICNHPAQFLKERRTPFGGRSGKVERLVGVLEEALAEGDKTLCFTQYAQFGSRLRDHLADRLGVEVLFLHGGITGRRRDEMVARFQEGDGPRIFLLSLKAGGTGLNLTAASQVVHVDRWWNPAVEDQATDRAYRIGQERHVQVRKFVCVGTVEERIDALIAAKRGLAASVVGGPGGSAAGEGWLTDLSAEALRELVALSEEAEA</sequence>
<dbReference type="PROSITE" id="PS51192">
    <property type="entry name" value="HELICASE_ATP_BIND_1"/>
    <property type="match status" value="1"/>
</dbReference>
<proteinExistence type="predicted"/>
<dbReference type="CDD" id="cd18793">
    <property type="entry name" value="SF2_C_SNF"/>
    <property type="match status" value="1"/>
</dbReference>
<evidence type="ECO:0000256" key="1">
    <source>
        <dbReference type="ARBA" id="ARBA00022801"/>
    </source>
</evidence>
<dbReference type="AlphaFoldDB" id="A0AA41U7J1"/>
<dbReference type="FunFam" id="3.40.50.300:FF:000533">
    <property type="entry name" value="Helicase, Snf2 family"/>
    <property type="match status" value="1"/>
</dbReference>
<accession>A0AA41U7J1</accession>
<dbReference type="InterPro" id="IPR049730">
    <property type="entry name" value="SNF2/RAD54-like_C"/>
</dbReference>
<dbReference type="Pfam" id="PF00271">
    <property type="entry name" value="Helicase_C"/>
    <property type="match status" value="1"/>
</dbReference>
<dbReference type="PROSITE" id="PS51194">
    <property type="entry name" value="HELICASE_CTER"/>
    <property type="match status" value="1"/>
</dbReference>
<reference evidence="5" key="1">
    <citation type="submission" date="2022-01" db="EMBL/GenBank/DDBJ databases">
        <title>Genome-Based Taxonomic Classification of the Phylum Actinobacteria.</title>
        <authorList>
            <person name="Gao Y."/>
        </authorList>
    </citation>
    <scope>NUCLEOTIDE SEQUENCE</scope>
    <source>
        <strain evidence="5">KLBMP 8922</strain>
    </source>
</reference>
<dbReference type="Gene3D" id="3.40.50.10810">
    <property type="entry name" value="Tandem AAA-ATPase domain"/>
    <property type="match status" value="1"/>
</dbReference>
<name>A0AA41U7J1_9ACTN</name>